<dbReference type="RefSeq" id="WP_084192915.1">
    <property type="nucleotide sequence ID" value="NZ_FSRL01000001.1"/>
</dbReference>
<dbReference type="Pfam" id="PF00765">
    <property type="entry name" value="Autoind_synth"/>
    <property type="match status" value="1"/>
</dbReference>
<sequence length="254" mass="28386">MGHFGQIGPSKAQRIFPQLDTPGVVTHYAVRLPDREKPLPNMLENILRPSSGLRATTLSLETMHHHGDLMVKYLRARRDVFIVAKRWQLPETAGMEFDQYDTPEARWIVVHERDEVLAGIRIAPTTARCGLHSYMIRDAQLGLLDGLPLDPLYEAAPVSPKIWEATRLFLLDKVPAQRRADVQRVLMLEMAAAARREGAEQVIGIVPAVFQRWLNRIGMNAVPVGPRFELDGDRSQAALFDVRGEPGAQSGSVS</sequence>
<dbReference type="SUPFAM" id="SSF55729">
    <property type="entry name" value="Acyl-CoA N-acyltransferases (Nat)"/>
    <property type="match status" value="1"/>
</dbReference>
<name>A0A1N6ELZ7_9RHOB</name>
<accession>A0A1N6ELZ7</accession>
<gene>
    <name evidence="6" type="ORF">SAMN05444002_0924</name>
</gene>
<dbReference type="EMBL" id="FSRL01000001">
    <property type="protein sequence ID" value="SIN84066.1"/>
    <property type="molecule type" value="Genomic_DNA"/>
</dbReference>
<dbReference type="GO" id="GO:0009372">
    <property type="term" value="P:quorum sensing"/>
    <property type="evidence" value="ECO:0007669"/>
    <property type="project" value="UniProtKB-UniRule"/>
</dbReference>
<keyword evidence="7" id="KW-1185">Reference proteome</keyword>
<evidence type="ECO:0000256" key="4">
    <source>
        <dbReference type="ARBA" id="ARBA00022929"/>
    </source>
</evidence>
<dbReference type="Gene3D" id="3.40.630.30">
    <property type="match status" value="1"/>
</dbReference>
<dbReference type="Proteomes" id="UP000184932">
    <property type="component" value="Unassembled WGS sequence"/>
</dbReference>
<protein>
    <submittedName>
        <fullName evidence="6">N-acyl-L-homoserine lactone synthetase</fullName>
    </submittedName>
</protein>
<comment type="similarity">
    <text evidence="5">Belongs to the autoinducer synthase family.</text>
</comment>
<keyword evidence="2" id="KW-0808">Transferase</keyword>
<keyword evidence="1 5" id="KW-0673">Quorum sensing</keyword>
<dbReference type="GO" id="GO:0016740">
    <property type="term" value="F:transferase activity"/>
    <property type="evidence" value="ECO:0007669"/>
    <property type="project" value="UniProtKB-KW"/>
</dbReference>
<evidence type="ECO:0000256" key="3">
    <source>
        <dbReference type="ARBA" id="ARBA00022691"/>
    </source>
</evidence>
<dbReference type="PROSITE" id="PS51187">
    <property type="entry name" value="AUTOINDUCER_SYNTH_2"/>
    <property type="match status" value="1"/>
</dbReference>
<reference evidence="7" key="1">
    <citation type="submission" date="2016-11" db="EMBL/GenBank/DDBJ databases">
        <authorList>
            <person name="Varghese N."/>
            <person name="Submissions S."/>
        </authorList>
    </citation>
    <scope>NUCLEOTIDE SEQUENCE [LARGE SCALE GENOMIC DNA]</scope>
    <source>
        <strain evidence="7">DSM 29440</strain>
    </source>
</reference>
<evidence type="ECO:0000256" key="5">
    <source>
        <dbReference type="PROSITE-ProRule" id="PRU00533"/>
    </source>
</evidence>
<evidence type="ECO:0000313" key="6">
    <source>
        <dbReference type="EMBL" id="SIN84066.1"/>
    </source>
</evidence>
<dbReference type="PANTHER" id="PTHR39322:SF1">
    <property type="entry name" value="ISOVALERYL-HOMOSERINE LACTONE SYNTHASE"/>
    <property type="match status" value="1"/>
</dbReference>
<keyword evidence="4 5" id="KW-0071">Autoinducer synthesis</keyword>
<dbReference type="InterPro" id="IPR016181">
    <property type="entry name" value="Acyl_CoA_acyltransferase"/>
</dbReference>
<organism evidence="6 7">
    <name type="scientific">Vannielia litorea</name>
    <dbReference type="NCBI Taxonomy" id="1217970"/>
    <lineage>
        <taxon>Bacteria</taxon>
        <taxon>Pseudomonadati</taxon>
        <taxon>Pseudomonadota</taxon>
        <taxon>Alphaproteobacteria</taxon>
        <taxon>Rhodobacterales</taxon>
        <taxon>Paracoccaceae</taxon>
        <taxon>Vannielia</taxon>
    </lineage>
</organism>
<dbReference type="AlphaFoldDB" id="A0A1N6ELZ7"/>
<dbReference type="PANTHER" id="PTHR39322">
    <property type="entry name" value="ACYL-HOMOSERINE-LACTONE SYNTHASE"/>
    <property type="match status" value="1"/>
</dbReference>
<dbReference type="GO" id="GO:0007165">
    <property type="term" value="P:signal transduction"/>
    <property type="evidence" value="ECO:0007669"/>
    <property type="project" value="TreeGrafter"/>
</dbReference>
<dbReference type="InterPro" id="IPR001690">
    <property type="entry name" value="Autoind_synthase"/>
</dbReference>
<proteinExistence type="inferred from homology"/>
<evidence type="ECO:0000256" key="2">
    <source>
        <dbReference type="ARBA" id="ARBA00022679"/>
    </source>
</evidence>
<evidence type="ECO:0000313" key="7">
    <source>
        <dbReference type="Proteomes" id="UP000184932"/>
    </source>
</evidence>
<dbReference type="OrthoDB" id="6169313at2"/>
<keyword evidence="3" id="KW-0949">S-adenosyl-L-methionine</keyword>
<dbReference type="STRING" id="1217970.SAMN05444002_0924"/>
<evidence type="ECO:0000256" key="1">
    <source>
        <dbReference type="ARBA" id="ARBA00022654"/>
    </source>
</evidence>